<evidence type="ECO:0000256" key="1">
    <source>
        <dbReference type="SAM" id="SignalP"/>
    </source>
</evidence>
<keyword evidence="1" id="KW-0732">Signal</keyword>
<gene>
    <name evidence="2" type="primary">ORF69008</name>
</gene>
<dbReference type="EMBL" id="HACG01022257">
    <property type="protein sequence ID" value="CEK69122.1"/>
    <property type="molecule type" value="Transcribed_RNA"/>
</dbReference>
<protein>
    <submittedName>
        <fullName evidence="2">Uncharacterized protein</fullName>
    </submittedName>
</protein>
<feature type="signal peptide" evidence="1">
    <location>
        <begin position="1"/>
        <end position="27"/>
    </location>
</feature>
<name>A0A0B6ZL42_9EUPU</name>
<evidence type="ECO:0000313" key="2">
    <source>
        <dbReference type="EMBL" id="CEK69122.1"/>
    </source>
</evidence>
<organism evidence="2">
    <name type="scientific">Arion vulgaris</name>
    <dbReference type="NCBI Taxonomy" id="1028688"/>
    <lineage>
        <taxon>Eukaryota</taxon>
        <taxon>Metazoa</taxon>
        <taxon>Spiralia</taxon>
        <taxon>Lophotrochozoa</taxon>
        <taxon>Mollusca</taxon>
        <taxon>Gastropoda</taxon>
        <taxon>Heterobranchia</taxon>
        <taxon>Euthyneura</taxon>
        <taxon>Panpulmonata</taxon>
        <taxon>Eupulmonata</taxon>
        <taxon>Stylommatophora</taxon>
        <taxon>Helicina</taxon>
        <taxon>Arionoidea</taxon>
        <taxon>Arionidae</taxon>
        <taxon>Arion</taxon>
    </lineage>
</organism>
<feature type="chain" id="PRO_5002110811" evidence="1">
    <location>
        <begin position="28"/>
        <end position="79"/>
    </location>
</feature>
<accession>A0A0B6ZL42</accession>
<reference evidence="2" key="1">
    <citation type="submission" date="2014-12" db="EMBL/GenBank/DDBJ databases">
        <title>Insight into the proteome of Arion vulgaris.</title>
        <authorList>
            <person name="Aradska J."/>
            <person name="Bulat T."/>
            <person name="Smidak R."/>
            <person name="Sarate P."/>
            <person name="Gangsoo J."/>
            <person name="Sialana F."/>
            <person name="Bilban M."/>
            <person name="Lubec G."/>
        </authorList>
    </citation>
    <scope>NUCLEOTIDE SEQUENCE</scope>
    <source>
        <tissue evidence="2">Skin</tissue>
    </source>
</reference>
<proteinExistence type="predicted"/>
<dbReference type="AlphaFoldDB" id="A0A0B6ZL42"/>
<sequence>MSTQILTTILAFSGFILLSTIVQYARSQSFGQTELVYEWRFIEIDWPSEEEKTNASTNGSFVPENNLFSGVKIYKMKCT</sequence>